<protein>
    <submittedName>
        <fullName evidence="1">Uncharacterized protein</fullName>
    </submittedName>
</protein>
<name>A0A3B0AB66_9ACTN</name>
<dbReference type="EMBL" id="RBAM01000067">
    <property type="protein sequence ID" value="RKN56746.1"/>
    <property type="molecule type" value="Genomic_DNA"/>
</dbReference>
<accession>A0A3B0AB66</accession>
<evidence type="ECO:0000313" key="2">
    <source>
        <dbReference type="Proteomes" id="UP000270343"/>
    </source>
</evidence>
<gene>
    <name evidence="1" type="ORF">D7231_34615</name>
</gene>
<organism evidence="1 2">
    <name type="scientific">Streptomyces klenkii</name>
    <dbReference type="NCBI Taxonomy" id="1420899"/>
    <lineage>
        <taxon>Bacteria</taxon>
        <taxon>Bacillati</taxon>
        <taxon>Actinomycetota</taxon>
        <taxon>Actinomycetes</taxon>
        <taxon>Kitasatosporales</taxon>
        <taxon>Streptomycetaceae</taxon>
        <taxon>Streptomyces</taxon>
    </lineage>
</organism>
<sequence>MRREIVLREINQGALAGMQSGITEQAADLVLAALDRYDAWAAERLETRLARIAEAHSKDAANGGLTSGACNECGQPHPCPTYVWATASRDPLATWDPRDDEEAA</sequence>
<evidence type="ECO:0000313" key="1">
    <source>
        <dbReference type="EMBL" id="RKN56746.1"/>
    </source>
</evidence>
<comment type="caution">
    <text evidence="1">The sequence shown here is derived from an EMBL/GenBank/DDBJ whole genome shotgun (WGS) entry which is preliminary data.</text>
</comment>
<proteinExistence type="predicted"/>
<dbReference type="Proteomes" id="UP000270343">
    <property type="component" value="Unassembled WGS sequence"/>
</dbReference>
<reference evidence="1 2" key="1">
    <citation type="journal article" date="2015" name="Antonie Van Leeuwenhoek">
        <title>Streptomyces klenkii sp. nov., isolated from deep marine sediment.</title>
        <authorList>
            <person name="Veyisoglu A."/>
            <person name="Sahin N."/>
        </authorList>
    </citation>
    <scope>NUCLEOTIDE SEQUENCE [LARGE SCALE GENOMIC DNA]</scope>
    <source>
        <strain evidence="1 2">KCTC 29202</strain>
    </source>
</reference>
<dbReference type="AlphaFoldDB" id="A0A3B0AB66"/>
<keyword evidence="2" id="KW-1185">Reference proteome</keyword>